<accession>A0A8J9YGD3</accession>
<dbReference type="AlphaFoldDB" id="A0A8J9YGD3"/>
<keyword evidence="1" id="KW-0472">Membrane</keyword>
<feature type="transmembrane region" description="Helical" evidence="1">
    <location>
        <begin position="112"/>
        <end position="132"/>
    </location>
</feature>
<dbReference type="Proteomes" id="UP000838878">
    <property type="component" value="Chromosome 6"/>
</dbReference>
<keyword evidence="1" id="KW-1133">Transmembrane helix</keyword>
<name>A0A8J9YGD3_9NEOP</name>
<sequence>MRLANCAGDIIVLKCTRRHKCTLYSYHSHTPVGRPLDTTDEGEVYAVQYFSSRVYCISKMFLELPQFAKCCFCMPLRGGVLTFGYLKMIFSMFMLGLYSYSVDGGLRFGIEAKIICMALHCVDILFNILLVYGAHKQNVSYLRIFSYYTFSMTTALVLMEIISLTDILYFDAIGMINFFLVGFCIHLYILFLVRSLMYEINNSGCANKNQFHQFVNEELEVKGKYPITVVPVANA</sequence>
<feature type="non-terminal residue" evidence="2">
    <location>
        <position position="235"/>
    </location>
</feature>
<feature type="transmembrane region" description="Helical" evidence="1">
    <location>
        <begin position="79"/>
        <end position="100"/>
    </location>
</feature>
<feature type="transmembrane region" description="Helical" evidence="1">
    <location>
        <begin position="168"/>
        <end position="193"/>
    </location>
</feature>
<proteinExistence type="predicted"/>
<reference evidence="2" key="1">
    <citation type="submission" date="2021-12" db="EMBL/GenBank/DDBJ databases">
        <authorList>
            <person name="Martin H S."/>
        </authorList>
    </citation>
    <scope>NUCLEOTIDE SEQUENCE</scope>
</reference>
<evidence type="ECO:0000256" key="1">
    <source>
        <dbReference type="SAM" id="Phobius"/>
    </source>
</evidence>
<dbReference type="OrthoDB" id="6927247at2759"/>
<keyword evidence="1" id="KW-0812">Transmembrane</keyword>
<evidence type="ECO:0000313" key="3">
    <source>
        <dbReference type="Proteomes" id="UP000838878"/>
    </source>
</evidence>
<dbReference type="EMBL" id="OV170226">
    <property type="protein sequence ID" value="CAH0726746.1"/>
    <property type="molecule type" value="Genomic_DNA"/>
</dbReference>
<evidence type="ECO:0000313" key="2">
    <source>
        <dbReference type="EMBL" id="CAH0726746.1"/>
    </source>
</evidence>
<protein>
    <submittedName>
        <fullName evidence="2">Uncharacterized protein</fullName>
    </submittedName>
</protein>
<organism evidence="2 3">
    <name type="scientific">Brenthis ino</name>
    <name type="common">lesser marbled fritillary</name>
    <dbReference type="NCBI Taxonomy" id="405034"/>
    <lineage>
        <taxon>Eukaryota</taxon>
        <taxon>Metazoa</taxon>
        <taxon>Ecdysozoa</taxon>
        <taxon>Arthropoda</taxon>
        <taxon>Hexapoda</taxon>
        <taxon>Insecta</taxon>
        <taxon>Pterygota</taxon>
        <taxon>Neoptera</taxon>
        <taxon>Endopterygota</taxon>
        <taxon>Lepidoptera</taxon>
        <taxon>Glossata</taxon>
        <taxon>Ditrysia</taxon>
        <taxon>Papilionoidea</taxon>
        <taxon>Nymphalidae</taxon>
        <taxon>Heliconiinae</taxon>
        <taxon>Argynnini</taxon>
        <taxon>Brenthis</taxon>
    </lineage>
</organism>
<gene>
    <name evidence="2" type="ORF">BINO364_LOCUS12174</name>
</gene>
<feature type="transmembrane region" description="Helical" evidence="1">
    <location>
        <begin position="144"/>
        <end position="162"/>
    </location>
</feature>
<keyword evidence="3" id="KW-1185">Reference proteome</keyword>